<dbReference type="OrthoDB" id="185125at2"/>
<dbReference type="RefSeq" id="WP_145195243.1">
    <property type="nucleotide sequence ID" value="NZ_CP036434.1"/>
</dbReference>
<dbReference type="Proteomes" id="UP000320390">
    <property type="component" value="Chromosome"/>
</dbReference>
<dbReference type="AlphaFoldDB" id="A0A518ENP6"/>
<dbReference type="GO" id="GO:0003735">
    <property type="term" value="F:structural constituent of ribosome"/>
    <property type="evidence" value="ECO:0007669"/>
    <property type="project" value="TreeGrafter"/>
</dbReference>
<dbReference type="SUPFAM" id="SSF53335">
    <property type="entry name" value="S-adenosyl-L-methionine-dependent methyltransferases"/>
    <property type="match status" value="1"/>
</dbReference>
<evidence type="ECO:0000256" key="3">
    <source>
        <dbReference type="ARBA" id="ARBA00023004"/>
    </source>
</evidence>
<proteinExistence type="predicted"/>
<dbReference type="InterPro" id="IPR052571">
    <property type="entry name" value="Mt_RNA_Methyltransferase"/>
</dbReference>
<evidence type="ECO:0000313" key="5">
    <source>
        <dbReference type="EMBL" id="QDV05711.1"/>
    </source>
</evidence>
<keyword evidence="4" id="KW-0411">Iron-sulfur</keyword>
<dbReference type="InterPro" id="IPR015324">
    <property type="entry name" value="Ribosomal_Rsm22-like"/>
</dbReference>
<keyword evidence="1" id="KW-0479">Metal-binding</keyword>
<dbReference type="PANTHER" id="PTHR13184">
    <property type="entry name" value="37S RIBOSOMAL PROTEIN S22"/>
    <property type="match status" value="1"/>
</dbReference>
<dbReference type="InterPro" id="IPR029063">
    <property type="entry name" value="SAM-dependent_MTases_sf"/>
</dbReference>
<dbReference type="PANTHER" id="PTHR13184:SF5">
    <property type="entry name" value="METHYLTRANSFERASE-LIKE PROTEIN 17, MITOCHONDRIAL"/>
    <property type="match status" value="1"/>
</dbReference>
<dbReference type="GO" id="GO:0008168">
    <property type="term" value="F:methyltransferase activity"/>
    <property type="evidence" value="ECO:0007669"/>
    <property type="project" value="InterPro"/>
</dbReference>
<name>A0A518ENP6_9BACT</name>
<dbReference type="Pfam" id="PF09243">
    <property type="entry name" value="Rsm22"/>
    <property type="match status" value="1"/>
</dbReference>
<reference evidence="5 6" key="1">
    <citation type="submission" date="2019-02" db="EMBL/GenBank/DDBJ databases">
        <title>Deep-cultivation of Planctomycetes and their phenomic and genomic characterization uncovers novel biology.</title>
        <authorList>
            <person name="Wiegand S."/>
            <person name="Jogler M."/>
            <person name="Boedeker C."/>
            <person name="Pinto D."/>
            <person name="Vollmers J."/>
            <person name="Rivas-Marin E."/>
            <person name="Kohn T."/>
            <person name="Peeters S.H."/>
            <person name="Heuer A."/>
            <person name="Rast P."/>
            <person name="Oberbeckmann S."/>
            <person name="Bunk B."/>
            <person name="Jeske O."/>
            <person name="Meyerdierks A."/>
            <person name="Storesund J.E."/>
            <person name="Kallscheuer N."/>
            <person name="Luecker S."/>
            <person name="Lage O.M."/>
            <person name="Pohl T."/>
            <person name="Merkel B.J."/>
            <person name="Hornburger P."/>
            <person name="Mueller R.-W."/>
            <person name="Bruemmer F."/>
            <person name="Labrenz M."/>
            <person name="Spormann A.M."/>
            <person name="Op den Camp H."/>
            <person name="Overmann J."/>
            <person name="Amann R."/>
            <person name="Jetten M.S.M."/>
            <person name="Mascher T."/>
            <person name="Medema M.H."/>
            <person name="Devos D.P."/>
            <person name="Kaster A.-K."/>
            <person name="Ovreas L."/>
            <person name="Rohde M."/>
            <person name="Galperin M.Y."/>
            <person name="Jogler C."/>
        </authorList>
    </citation>
    <scope>NUCLEOTIDE SEQUENCE [LARGE SCALE GENOMIC DNA]</scope>
    <source>
        <strain evidence="5 6">Poly30</strain>
    </source>
</reference>
<keyword evidence="2" id="KW-0809">Transit peptide</keyword>
<evidence type="ECO:0000256" key="1">
    <source>
        <dbReference type="ARBA" id="ARBA00022723"/>
    </source>
</evidence>
<keyword evidence="6" id="KW-1185">Reference proteome</keyword>
<dbReference type="GO" id="GO:0015935">
    <property type="term" value="C:small ribosomal subunit"/>
    <property type="evidence" value="ECO:0007669"/>
    <property type="project" value="TreeGrafter"/>
</dbReference>
<dbReference type="GO" id="GO:0006412">
    <property type="term" value="P:translation"/>
    <property type="evidence" value="ECO:0007669"/>
    <property type="project" value="InterPro"/>
</dbReference>
<gene>
    <name evidence="5" type="ORF">Poly30_12120</name>
</gene>
<keyword evidence="3" id="KW-0408">Iron</keyword>
<evidence type="ECO:0000313" key="6">
    <source>
        <dbReference type="Proteomes" id="UP000320390"/>
    </source>
</evidence>
<protein>
    <submittedName>
        <fullName evidence="5">Mitochondrial small ribosomal subunit Rsm22</fullName>
    </submittedName>
</protein>
<evidence type="ECO:0000256" key="2">
    <source>
        <dbReference type="ARBA" id="ARBA00022946"/>
    </source>
</evidence>
<dbReference type="GO" id="GO:0046872">
    <property type="term" value="F:metal ion binding"/>
    <property type="evidence" value="ECO:0007669"/>
    <property type="project" value="UniProtKB-KW"/>
</dbReference>
<accession>A0A518ENP6</accession>
<sequence length="328" mass="37207">MGTYFKQQDLDRLRDLRATLLGMEDRSEGEAAPRYWQDRRDIELYDQIFAARIGWKWDAVLDEIEDRHGLPAPKTVVDWGTGTGIAARKVLGRMPGIESITLFDRDHAVLAFARRSVAEAFPAVQVIAVTEPPEDAADLALASHVLDELDEEGLGVLHGTIARAGHVLWVEPGSKRTSRELVRQRESLLQDFQVLGPCTHQASCGMLTPDHKRDWCHLFAKAPAEVHTTGEWSEIHRELRIDLRSLPYSFLALRRRDLGLADPKQEGARLLQRPRFQRGRVLLDLCDADGVRESQMLQRQDKAFFKDLKKSPSDFRFLKETDAGIEPV</sequence>
<dbReference type="EMBL" id="CP036434">
    <property type="protein sequence ID" value="QDV05711.1"/>
    <property type="molecule type" value="Genomic_DNA"/>
</dbReference>
<organism evidence="5 6">
    <name type="scientific">Saltatorellus ferox</name>
    <dbReference type="NCBI Taxonomy" id="2528018"/>
    <lineage>
        <taxon>Bacteria</taxon>
        <taxon>Pseudomonadati</taxon>
        <taxon>Planctomycetota</taxon>
        <taxon>Planctomycetia</taxon>
        <taxon>Planctomycetia incertae sedis</taxon>
        <taxon>Saltatorellus</taxon>
    </lineage>
</organism>
<evidence type="ECO:0000256" key="4">
    <source>
        <dbReference type="ARBA" id="ARBA00023014"/>
    </source>
</evidence>
<dbReference type="GO" id="GO:0051536">
    <property type="term" value="F:iron-sulfur cluster binding"/>
    <property type="evidence" value="ECO:0007669"/>
    <property type="project" value="UniProtKB-KW"/>
</dbReference>
<dbReference type="Gene3D" id="3.40.50.150">
    <property type="entry name" value="Vaccinia Virus protein VP39"/>
    <property type="match status" value="1"/>
</dbReference>